<dbReference type="Proteomes" id="UP000230956">
    <property type="component" value="Unassembled WGS sequence"/>
</dbReference>
<dbReference type="EMBL" id="PFNG01000196">
    <property type="protein sequence ID" value="PIZ36569.1"/>
    <property type="molecule type" value="Genomic_DNA"/>
</dbReference>
<keyword evidence="1" id="KW-1133">Transmembrane helix</keyword>
<evidence type="ECO:0008006" key="4">
    <source>
        <dbReference type="Google" id="ProtNLM"/>
    </source>
</evidence>
<feature type="transmembrane region" description="Helical" evidence="1">
    <location>
        <begin position="7"/>
        <end position="31"/>
    </location>
</feature>
<feature type="transmembrane region" description="Helical" evidence="1">
    <location>
        <begin position="51"/>
        <end position="73"/>
    </location>
</feature>
<keyword evidence="1" id="KW-0472">Membrane</keyword>
<proteinExistence type="predicted"/>
<protein>
    <recommendedName>
        <fullName evidence="4">Alkaline shock response membrane anchor protein AmaP</fullName>
    </recommendedName>
</protein>
<evidence type="ECO:0000313" key="2">
    <source>
        <dbReference type="EMBL" id="PIZ36569.1"/>
    </source>
</evidence>
<dbReference type="AlphaFoldDB" id="A0A2M7T6K8"/>
<organism evidence="2 3">
    <name type="scientific">Candidatus Aquicultor secundus</name>
    <dbReference type="NCBI Taxonomy" id="1973895"/>
    <lineage>
        <taxon>Bacteria</taxon>
        <taxon>Bacillati</taxon>
        <taxon>Actinomycetota</taxon>
        <taxon>Candidatus Aquicultoria</taxon>
        <taxon>Candidatus Aquicultorales</taxon>
        <taxon>Candidatus Aquicultoraceae</taxon>
        <taxon>Candidatus Aquicultor</taxon>
    </lineage>
</organism>
<comment type="caution">
    <text evidence="2">The sequence shown here is derived from an EMBL/GenBank/DDBJ whole genome shotgun (WGS) entry which is preliminary data.</text>
</comment>
<gene>
    <name evidence="2" type="ORF">COY37_08260</name>
</gene>
<name>A0A2M7T6K8_9ACTN</name>
<reference evidence="3" key="1">
    <citation type="submission" date="2017-09" db="EMBL/GenBank/DDBJ databases">
        <title>Depth-based differentiation of microbial function through sediment-hosted aquifers and enrichment of novel symbionts in the deep terrestrial subsurface.</title>
        <authorList>
            <person name="Probst A.J."/>
            <person name="Ladd B."/>
            <person name="Jarett J.K."/>
            <person name="Geller-Mcgrath D.E."/>
            <person name="Sieber C.M.K."/>
            <person name="Emerson J.B."/>
            <person name="Anantharaman K."/>
            <person name="Thomas B.C."/>
            <person name="Malmstrom R."/>
            <person name="Stieglmeier M."/>
            <person name="Klingl A."/>
            <person name="Woyke T."/>
            <person name="Ryan C.M."/>
            <person name="Banfield J.F."/>
        </authorList>
    </citation>
    <scope>NUCLEOTIDE SEQUENCE [LARGE SCALE GENOMIC DNA]</scope>
</reference>
<keyword evidence="1" id="KW-0812">Transmembrane</keyword>
<evidence type="ECO:0000313" key="3">
    <source>
        <dbReference type="Proteomes" id="UP000230956"/>
    </source>
</evidence>
<accession>A0A2M7T6K8</accession>
<sequence>MRIFNRVLATIISIAFIVASAMGIVYLIGLLSRNAQLTGLVSGIFRSLTRLNAGQIQATLIGIFLVSLVLLILEIRPFRARFITIREDEAGKTRVFGSDVERFLVQRLARGKGITPESVDVVVHGNRFDIATGIEVSTDADRQAVRSQVEYDVKTNLASIGLDDDLEHISIRVARVKRVA</sequence>
<evidence type="ECO:0000256" key="1">
    <source>
        <dbReference type="SAM" id="Phobius"/>
    </source>
</evidence>
<dbReference type="RefSeq" id="WP_286677936.1">
    <property type="nucleotide sequence ID" value="NZ_MNXI01000046.1"/>
</dbReference>